<proteinExistence type="predicted"/>
<dbReference type="Gene3D" id="2.60.120.650">
    <property type="entry name" value="Cupin"/>
    <property type="match status" value="1"/>
</dbReference>
<dbReference type="InterPro" id="IPR003347">
    <property type="entry name" value="JmjC_dom"/>
</dbReference>
<keyword evidence="3" id="KW-1185">Reference proteome</keyword>
<gene>
    <name evidence="2" type="ORF">EGI31_21460</name>
</gene>
<dbReference type="InterPro" id="IPR041667">
    <property type="entry name" value="Cupin_8"/>
</dbReference>
<dbReference type="PANTHER" id="PTHR12461">
    <property type="entry name" value="HYPOXIA-INDUCIBLE FACTOR 1 ALPHA INHIBITOR-RELATED"/>
    <property type="match status" value="1"/>
</dbReference>
<dbReference type="SUPFAM" id="SSF51197">
    <property type="entry name" value="Clavaminate synthase-like"/>
    <property type="match status" value="1"/>
</dbReference>
<name>A0AAE3H7N7_9BACT</name>
<feature type="domain" description="JmjC" evidence="1">
    <location>
        <begin position="106"/>
        <end position="253"/>
    </location>
</feature>
<accession>A0AAE3H7N7</accession>
<dbReference type="PANTHER" id="PTHR12461:SF105">
    <property type="entry name" value="HYPOXIA-INDUCIBLE FACTOR 1-ALPHA INHIBITOR"/>
    <property type="match status" value="1"/>
</dbReference>
<dbReference type="AlphaFoldDB" id="A0AAE3H7N7"/>
<dbReference type="Pfam" id="PF13621">
    <property type="entry name" value="Cupin_8"/>
    <property type="match status" value="1"/>
</dbReference>
<sequence>MEMKQEIDVLDFEDIERFNEDYFLTQKPVVIKGLADQKVAGKQWNIKYFKEKAGDLEVSVFDNTNKKSAKSAFTSPDLKMNFGDYLSIIQKDETTDLRIFGMRISKELPQLNSDFPCPSIFEGMLQNLGLMFFGGKNTTVRIHYDIDMSNVLLTHFGGKKKVVLVAPEYTNLLYCLPYCTYSLINLDKLDFVKYPGLKFIKTYECTLNHGDSIFMPSGYWHYMTYLEGSMSVSYRKLSPSIKTNLRGLMNITLLMPFDKLMGKTLGAKWLAAKENIAQKRADKAIRNLSFS</sequence>
<evidence type="ECO:0000313" key="3">
    <source>
        <dbReference type="Proteomes" id="UP001204144"/>
    </source>
</evidence>
<dbReference type="SMART" id="SM00558">
    <property type="entry name" value="JmjC"/>
    <property type="match status" value="1"/>
</dbReference>
<comment type="caution">
    <text evidence="2">The sequence shown here is derived from an EMBL/GenBank/DDBJ whole genome shotgun (WGS) entry which is preliminary data.</text>
</comment>
<evidence type="ECO:0000313" key="2">
    <source>
        <dbReference type="EMBL" id="MCP9765511.1"/>
    </source>
</evidence>
<protein>
    <submittedName>
        <fullName evidence="2">Cupin-like domain-containing protein</fullName>
    </submittedName>
</protein>
<reference evidence="2 3" key="1">
    <citation type="submission" date="2018-11" db="EMBL/GenBank/DDBJ databases">
        <title>Novel bacteria species description.</title>
        <authorList>
            <person name="Han J.-H."/>
        </authorList>
    </citation>
    <scope>NUCLEOTIDE SEQUENCE [LARGE SCALE GENOMIC DNA]</scope>
    <source>
        <strain evidence="2 3">KCTC23259</strain>
    </source>
</reference>
<dbReference type="Proteomes" id="UP001204144">
    <property type="component" value="Unassembled WGS sequence"/>
</dbReference>
<organism evidence="2 3">
    <name type="scientific">Lacihabitans soyangensis</name>
    <dbReference type="NCBI Taxonomy" id="869394"/>
    <lineage>
        <taxon>Bacteria</taxon>
        <taxon>Pseudomonadati</taxon>
        <taxon>Bacteroidota</taxon>
        <taxon>Cytophagia</taxon>
        <taxon>Cytophagales</taxon>
        <taxon>Leadbetterellaceae</taxon>
        <taxon>Lacihabitans</taxon>
    </lineage>
</organism>
<dbReference type="PROSITE" id="PS51184">
    <property type="entry name" value="JMJC"/>
    <property type="match status" value="1"/>
</dbReference>
<dbReference type="EMBL" id="RJUF01000184">
    <property type="protein sequence ID" value="MCP9765511.1"/>
    <property type="molecule type" value="Genomic_DNA"/>
</dbReference>
<evidence type="ECO:0000259" key="1">
    <source>
        <dbReference type="PROSITE" id="PS51184"/>
    </source>
</evidence>